<dbReference type="AlphaFoldDB" id="A0A8D7ZTX8"/>
<organism evidence="1">
    <name type="scientific">Culex pipiens</name>
    <name type="common">House mosquito</name>
    <dbReference type="NCBI Taxonomy" id="7175"/>
    <lineage>
        <taxon>Eukaryota</taxon>
        <taxon>Metazoa</taxon>
        <taxon>Ecdysozoa</taxon>
        <taxon>Arthropoda</taxon>
        <taxon>Hexapoda</taxon>
        <taxon>Insecta</taxon>
        <taxon>Pterygota</taxon>
        <taxon>Neoptera</taxon>
        <taxon>Endopterygota</taxon>
        <taxon>Diptera</taxon>
        <taxon>Nematocera</taxon>
        <taxon>Culicoidea</taxon>
        <taxon>Culicidae</taxon>
        <taxon>Culicinae</taxon>
        <taxon>Culicini</taxon>
        <taxon>Culex</taxon>
        <taxon>Culex</taxon>
    </lineage>
</organism>
<name>A0A8D7ZTX8_CULPI</name>
<evidence type="ECO:0000313" key="1">
    <source>
        <dbReference type="EMBL" id="CAG6444302.1"/>
    </source>
</evidence>
<reference evidence="1" key="1">
    <citation type="submission" date="2021-05" db="EMBL/GenBank/DDBJ databases">
        <authorList>
            <person name="Alioto T."/>
            <person name="Alioto T."/>
            <person name="Gomez Garrido J."/>
        </authorList>
    </citation>
    <scope>NUCLEOTIDE SEQUENCE</scope>
</reference>
<sequence length="108" mass="12297">MSHPTPPYAASGVSRDRTELPAMVVAIIWKFEPNLGASTPPLICVNSYTRQRYIEAQLVQIHKMYSQAGHHRYHGASSLPELPHWRSNSITWRGFDLNFVFYVGLNLT</sequence>
<proteinExistence type="predicted"/>
<dbReference type="EMBL" id="HBUE01002567">
    <property type="protein sequence ID" value="CAG6444302.1"/>
    <property type="molecule type" value="Transcribed_RNA"/>
</dbReference>
<accession>A0A8D7ZTX8</accession>
<protein>
    <submittedName>
        <fullName evidence="1">(northern house mosquito) hypothetical protein</fullName>
    </submittedName>
</protein>